<keyword evidence="2" id="KW-1185">Reference proteome</keyword>
<evidence type="ECO:0008006" key="3">
    <source>
        <dbReference type="Google" id="ProtNLM"/>
    </source>
</evidence>
<dbReference type="AlphaFoldDB" id="A0AAV4H302"/>
<proteinExistence type="predicted"/>
<comment type="caution">
    <text evidence="1">The sequence shown here is derived from an EMBL/GenBank/DDBJ whole genome shotgun (WGS) entry which is preliminary data.</text>
</comment>
<gene>
    <name evidence="1" type="ORF">ElyMa_004340200</name>
</gene>
<evidence type="ECO:0000313" key="1">
    <source>
        <dbReference type="EMBL" id="GFR91914.1"/>
    </source>
</evidence>
<dbReference type="Proteomes" id="UP000762676">
    <property type="component" value="Unassembled WGS sequence"/>
</dbReference>
<protein>
    <recommendedName>
        <fullName evidence="3">Reverse transcriptase domain-containing protein</fullName>
    </recommendedName>
</protein>
<organism evidence="1 2">
    <name type="scientific">Elysia marginata</name>
    <dbReference type="NCBI Taxonomy" id="1093978"/>
    <lineage>
        <taxon>Eukaryota</taxon>
        <taxon>Metazoa</taxon>
        <taxon>Spiralia</taxon>
        <taxon>Lophotrochozoa</taxon>
        <taxon>Mollusca</taxon>
        <taxon>Gastropoda</taxon>
        <taxon>Heterobranchia</taxon>
        <taxon>Euthyneura</taxon>
        <taxon>Panpulmonata</taxon>
        <taxon>Sacoglossa</taxon>
        <taxon>Placobranchoidea</taxon>
        <taxon>Plakobranchidae</taxon>
        <taxon>Elysia</taxon>
    </lineage>
</organism>
<evidence type="ECO:0000313" key="2">
    <source>
        <dbReference type="Proteomes" id="UP000762676"/>
    </source>
</evidence>
<dbReference type="EMBL" id="BMAT01008748">
    <property type="protein sequence ID" value="GFR91914.1"/>
    <property type="molecule type" value="Genomic_DNA"/>
</dbReference>
<name>A0AAV4H302_9GAST</name>
<reference evidence="1 2" key="1">
    <citation type="journal article" date="2021" name="Elife">
        <title>Chloroplast acquisition without the gene transfer in kleptoplastic sea slugs, Plakobranchus ocellatus.</title>
        <authorList>
            <person name="Maeda T."/>
            <person name="Takahashi S."/>
            <person name="Yoshida T."/>
            <person name="Shimamura S."/>
            <person name="Takaki Y."/>
            <person name="Nagai Y."/>
            <person name="Toyoda A."/>
            <person name="Suzuki Y."/>
            <person name="Arimoto A."/>
            <person name="Ishii H."/>
            <person name="Satoh N."/>
            <person name="Nishiyama T."/>
            <person name="Hasebe M."/>
            <person name="Maruyama T."/>
            <person name="Minagawa J."/>
            <person name="Obokata J."/>
            <person name="Shigenobu S."/>
        </authorList>
    </citation>
    <scope>NUCLEOTIDE SEQUENCE [LARGE SCALE GENOMIC DNA]</scope>
</reference>
<sequence>MKRGHKGNEYRVGIILDRSTQKNTTGMGSTWTRHPLQQRTREEIMNIVQVHAPTNEATDEEKDLFYDRLQDILPARNDVPIKPEPSSKEEIAKAINALKANKAAGPDLIPPEALKADIPTTVDILYGLFVNIKEQDKVPCD</sequence>
<accession>A0AAV4H302</accession>